<dbReference type="OrthoDB" id="9789960at2"/>
<dbReference type="EMBL" id="LILC01000023">
    <property type="protein sequence ID" value="KOO42937.1"/>
    <property type="molecule type" value="Genomic_DNA"/>
</dbReference>
<dbReference type="Pfam" id="PF01593">
    <property type="entry name" value="Amino_oxidase"/>
    <property type="match status" value="1"/>
</dbReference>
<dbReference type="InterPro" id="IPR045892">
    <property type="entry name" value="CrtISO-like"/>
</dbReference>
<accession>A0A0M0KWE4</accession>
<sequence>MKQSVIIVGGGIGGLTAGALLIKAGYEVTILEASREWGGCAGKFQRGDFRFPVGATLGMGFEKGGIHERICRFLGIEIMTKRLDEVMIVHTPTRSISFQSDRQQHVQELQRLFPHVKEKIAAFYEDVRGIAKKIRALMEHLPILPPSTFREWRRLVQSLSPSSLALLPLFSQTLKDLLNKHGLLEEVDFVHFLDGQIIDSMQTTSDDCSLLLGCMAIDIYHEGAFYVEGGLYQLAEKLVSYSKEHGGTLYLGRKVTQIEQGSVWKVTDHRGRVYEAEHVVCNVPIQNLTQLFSAEEMKKMPPKIQHRQDTRQWGAFTLYLALKEDVIPDDMPLFQQVITSSEGEMTNGEHLFLSLSDKEDRNRAPTGYRTLTVSTHIPLDDWKNPATYDEQKKQLNEKMKRGIRTVIPRLEEGVIHEIPGAPRAWERFVQRSGVGGFPQTNEYALFQAISHRTKLDGLWLCGDTVFPGAGTIGVSVSGYHVYESISKRLDLLKRGMWRSK</sequence>
<dbReference type="AlphaFoldDB" id="A0A0M0KWE4"/>
<dbReference type="Gene3D" id="3.50.50.60">
    <property type="entry name" value="FAD/NAD(P)-binding domain"/>
    <property type="match status" value="2"/>
</dbReference>
<dbReference type="GO" id="GO:0016491">
    <property type="term" value="F:oxidoreductase activity"/>
    <property type="evidence" value="ECO:0007669"/>
    <property type="project" value="InterPro"/>
</dbReference>
<comment type="caution">
    <text evidence="2">The sequence shown here is derived from an EMBL/GenBank/DDBJ whole genome shotgun (WGS) entry which is preliminary data.</text>
</comment>
<gene>
    <name evidence="2" type="ORF">AMD01_17525</name>
</gene>
<reference evidence="3" key="1">
    <citation type="submission" date="2015-08" db="EMBL/GenBank/DDBJ databases">
        <title>Fjat-14210 dsm16467.</title>
        <authorList>
            <person name="Liu B."/>
            <person name="Wang J."/>
            <person name="Zhu Y."/>
            <person name="Liu G."/>
            <person name="Chen Q."/>
            <person name="Chen Z."/>
            <person name="Lan J."/>
            <person name="Che J."/>
            <person name="Ge C."/>
            <person name="Shi H."/>
            <person name="Pan Z."/>
            <person name="Liu X."/>
        </authorList>
    </citation>
    <scope>NUCLEOTIDE SEQUENCE [LARGE SCALE GENOMIC DNA]</scope>
    <source>
        <strain evidence="3">DSM 16467</strain>
    </source>
</reference>
<keyword evidence="3" id="KW-1185">Reference proteome</keyword>
<protein>
    <submittedName>
        <fullName evidence="2">FAD-dependent oxidoreductase</fullName>
    </submittedName>
</protein>
<organism evidence="2 3">
    <name type="scientific">Priestia koreensis</name>
    <dbReference type="NCBI Taxonomy" id="284581"/>
    <lineage>
        <taxon>Bacteria</taxon>
        <taxon>Bacillati</taxon>
        <taxon>Bacillota</taxon>
        <taxon>Bacilli</taxon>
        <taxon>Bacillales</taxon>
        <taxon>Bacillaceae</taxon>
        <taxon>Priestia</taxon>
    </lineage>
</organism>
<dbReference type="SUPFAM" id="SSF51905">
    <property type="entry name" value="FAD/NAD(P)-binding domain"/>
    <property type="match status" value="1"/>
</dbReference>
<dbReference type="STRING" id="284581.AMD01_17525"/>
<feature type="domain" description="Amine oxidase" evidence="1">
    <location>
        <begin position="12"/>
        <end position="478"/>
    </location>
</feature>
<dbReference type="PANTHER" id="PTHR46313:SF3">
    <property type="entry name" value="PROLYCOPENE ISOMERASE, CHLOROPLASTIC"/>
    <property type="match status" value="1"/>
</dbReference>
<evidence type="ECO:0000313" key="2">
    <source>
        <dbReference type="EMBL" id="KOO42937.1"/>
    </source>
</evidence>
<dbReference type="GO" id="GO:0016116">
    <property type="term" value="P:carotenoid metabolic process"/>
    <property type="evidence" value="ECO:0007669"/>
    <property type="project" value="InterPro"/>
</dbReference>
<dbReference type="Proteomes" id="UP000037558">
    <property type="component" value="Unassembled WGS sequence"/>
</dbReference>
<dbReference type="InterPro" id="IPR036188">
    <property type="entry name" value="FAD/NAD-bd_sf"/>
</dbReference>
<evidence type="ECO:0000259" key="1">
    <source>
        <dbReference type="Pfam" id="PF01593"/>
    </source>
</evidence>
<dbReference type="PATRIC" id="fig|284581.3.peg.3013"/>
<proteinExistence type="predicted"/>
<name>A0A0M0KWE4_9BACI</name>
<evidence type="ECO:0000313" key="3">
    <source>
        <dbReference type="Proteomes" id="UP000037558"/>
    </source>
</evidence>
<dbReference type="PANTHER" id="PTHR46313">
    <property type="match status" value="1"/>
</dbReference>
<dbReference type="InterPro" id="IPR002937">
    <property type="entry name" value="Amino_oxidase"/>
</dbReference>
<dbReference type="RefSeq" id="WP_053402740.1">
    <property type="nucleotide sequence ID" value="NZ_LILC01000023.1"/>
</dbReference>